<name>A0A8S1EWQ0_9PELO</name>
<feature type="region of interest" description="Disordered" evidence="4">
    <location>
        <begin position="131"/>
        <end position="307"/>
    </location>
</feature>
<evidence type="ECO:0000256" key="3">
    <source>
        <dbReference type="ARBA" id="ARBA00023157"/>
    </source>
</evidence>
<keyword evidence="2" id="KW-0677">Repeat</keyword>
<evidence type="ECO:0000313" key="8">
    <source>
        <dbReference type="Proteomes" id="UP000494206"/>
    </source>
</evidence>
<proteinExistence type="predicted"/>
<dbReference type="AlphaFoldDB" id="A0A8S1EWQ0"/>
<organism evidence="7 8">
    <name type="scientific">Caenorhabditis bovis</name>
    <dbReference type="NCBI Taxonomy" id="2654633"/>
    <lineage>
        <taxon>Eukaryota</taxon>
        <taxon>Metazoa</taxon>
        <taxon>Ecdysozoa</taxon>
        <taxon>Nematoda</taxon>
        <taxon>Chromadorea</taxon>
        <taxon>Rhabditida</taxon>
        <taxon>Rhabditina</taxon>
        <taxon>Rhabditomorpha</taxon>
        <taxon>Rhabditoidea</taxon>
        <taxon>Rhabditidae</taxon>
        <taxon>Peloderinae</taxon>
        <taxon>Caenorhabditis</taxon>
    </lineage>
</organism>
<feature type="compositionally biased region" description="Low complexity" evidence="4">
    <location>
        <begin position="151"/>
        <end position="168"/>
    </location>
</feature>
<dbReference type="GO" id="GO:0042302">
    <property type="term" value="F:structural constituent of cuticle"/>
    <property type="evidence" value="ECO:0007669"/>
    <property type="project" value="InterPro"/>
</dbReference>
<feature type="domain" description="Nematode cuticle collagen N-terminal" evidence="6">
    <location>
        <begin position="8"/>
        <end position="58"/>
    </location>
</feature>
<dbReference type="Pfam" id="PF01484">
    <property type="entry name" value="Col_cuticle_N"/>
    <property type="match status" value="1"/>
</dbReference>
<comment type="caution">
    <text evidence="7">The sequence shown here is derived from an EMBL/GenBank/DDBJ whole genome shotgun (WGS) entry which is preliminary data.</text>
</comment>
<feature type="compositionally biased region" description="Low complexity" evidence="4">
    <location>
        <begin position="208"/>
        <end position="217"/>
    </location>
</feature>
<dbReference type="InterPro" id="IPR008160">
    <property type="entry name" value="Collagen"/>
</dbReference>
<keyword evidence="5" id="KW-0472">Membrane</keyword>
<evidence type="ECO:0000256" key="5">
    <source>
        <dbReference type="SAM" id="Phobius"/>
    </source>
</evidence>
<feature type="compositionally biased region" description="Pro residues" evidence="4">
    <location>
        <begin position="135"/>
        <end position="144"/>
    </location>
</feature>
<feature type="compositionally biased region" description="Basic and acidic residues" evidence="4">
    <location>
        <begin position="269"/>
        <end position="284"/>
    </location>
</feature>
<keyword evidence="8" id="KW-1185">Reference proteome</keyword>
<feature type="compositionally biased region" description="Low complexity" evidence="4">
    <location>
        <begin position="293"/>
        <end position="304"/>
    </location>
</feature>
<evidence type="ECO:0000313" key="7">
    <source>
        <dbReference type="EMBL" id="CAB3403977.1"/>
    </source>
</evidence>
<reference evidence="7 8" key="1">
    <citation type="submission" date="2020-04" db="EMBL/GenBank/DDBJ databases">
        <authorList>
            <person name="Laetsch R D."/>
            <person name="Stevens L."/>
            <person name="Kumar S."/>
            <person name="Blaxter L. M."/>
        </authorList>
    </citation>
    <scope>NUCLEOTIDE SEQUENCE [LARGE SCALE GENOMIC DNA]</scope>
</reference>
<feature type="transmembrane region" description="Helical" evidence="5">
    <location>
        <begin position="6"/>
        <end position="30"/>
    </location>
</feature>
<dbReference type="PANTHER" id="PTHR24637:SF420">
    <property type="entry name" value="NEMATODE CUTICLE COLLAGEN N-TERMINAL DOMAIN-CONTAINING PROTEIN"/>
    <property type="match status" value="1"/>
</dbReference>
<dbReference type="EMBL" id="CADEPM010000004">
    <property type="protein sequence ID" value="CAB3403977.1"/>
    <property type="molecule type" value="Genomic_DNA"/>
</dbReference>
<dbReference type="Proteomes" id="UP000494206">
    <property type="component" value="Unassembled WGS sequence"/>
</dbReference>
<keyword evidence="5" id="KW-0812">Transmembrane</keyword>
<protein>
    <recommendedName>
        <fullName evidence="6">Nematode cuticle collagen N-terminal domain-containing protein</fullName>
    </recommendedName>
</protein>
<sequence length="442" mass="46161">MLGLRSSLIVSTIISTFSLLAIVVILPIFFMKVQRANTFMLTQIYDCRQDTTDIWKQVTHESMRGKRSYGRVDAPMIPLGKCCSCQQGKPGPPGPRGVDGKPGKPGMIGLNGRNGRDGKYVAAENHNELACQKCPPAPPGPPGHPGRKGPRGNPGKPGTPGHNGIPGRAGPPGPSGVRGPPGEIGMQGPQGDPGKVLNGAPQGPPGRPGKVGPRGRAGQTGRDGRPGLEGVAGPRGTQGERGARGARGPPGPPGPSGPLGRKGTCNHCPTEREGPTAPVEKELFPYEEPAPIPTTTTTTSAPSTQAYQPPAPTFELPPTINYEDTVAQPPHKHYGDVESIPARQYASKTRVEPVKPRSFGYSNEQLSAFAPASFVGTSATTDQYGRPRTIQTHKGYNVQIMGSGATYDANPVANGWSTPPRAGSAQHAEFLSPPPAGPNTYA</sequence>
<feature type="compositionally biased region" description="Pro residues" evidence="4">
    <location>
        <begin position="432"/>
        <end position="442"/>
    </location>
</feature>
<feature type="region of interest" description="Disordered" evidence="4">
    <location>
        <begin position="412"/>
        <end position="442"/>
    </location>
</feature>
<dbReference type="Pfam" id="PF01391">
    <property type="entry name" value="Collagen"/>
    <property type="match status" value="1"/>
</dbReference>
<dbReference type="PANTHER" id="PTHR24637">
    <property type="entry name" value="COLLAGEN"/>
    <property type="match status" value="1"/>
</dbReference>
<feature type="region of interest" description="Disordered" evidence="4">
    <location>
        <begin position="85"/>
        <end position="118"/>
    </location>
</feature>
<accession>A0A8S1EWQ0</accession>
<comment type="subunit">
    <text evidence="1">Collagen polypeptide chains are complexed within the cuticle by disulfide bonds and other types of covalent cross-links.</text>
</comment>
<dbReference type="Gene3D" id="1.20.5.320">
    <property type="entry name" value="6-Phosphogluconate Dehydrogenase, domain 3"/>
    <property type="match status" value="1"/>
</dbReference>
<evidence type="ECO:0000256" key="1">
    <source>
        <dbReference type="ARBA" id="ARBA00011518"/>
    </source>
</evidence>
<dbReference type="InterPro" id="IPR002486">
    <property type="entry name" value="Col_cuticle_N"/>
</dbReference>
<gene>
    <name evidence="7" type="ORF">CBOVIS_LOCUS6377</name>
</gene>
<evidence type="ECO:0000256" key="2">
    <source>
        <dbReference type="ARBA" id="ARBA00022737"/>
    </source>
</evidence>
<dbReference type="SMART" id="SM01088">
    <property type="entry name" value="Col_cuticle_N"/>
    <property type="match status" value="1"/>
</dbReference>
<evidence type="ECO:0000256" key="4">
    <source>
        <dbReference type="SAM" id="MobiDB-lite"/>
    </source>
</evidence>
<keyword evidence="3" id="KW-1015">Disulfide bond</keyword>
<evidence type="ECO:0000259" key="6">
    <source>
        <dbReference type="SMART" id="SM01088"/>
    </source>
</evidence>
<keyword evidence="5" id="KW-1133">Transmembrane helix</keyword>
<dbReference type="OrthoDB" id="5873174at2759"/>